<sequence>MPRNTTPGEKHSTKKVAGDLVREIIRKSFAATSLEHISELEPVSADTLHHFRTCPEQGPTLSNAKLDTSGKNLSEIKQSPWNQALIYRIARQAESVAQNTHSRSGSKEPLQQSEWDKLVADKIYRILRKACSHKRTDDTYLAKHSRSLRDWKMTRRQTIATIEQQDCKDNGDIEGYECWGFILYAVTVFGIDGMSDEEDDEENGEKVKSVLDVGFRRPEFRTLFRSVDIRHVAKGQGGRKLQRRVEVSKMVERQLPRNIPCVFLSPGFQSSSNAIPQEAIIQLEADLAR</sequence>
<gene>
    <name evidence="1" type="ORF">DFH05DRAFT_1520921</name>
</gene>
<comment type="caution">
    <text evidence="1">The sequence shown here is derived from an EMBL/GenBank/DDBJ whole genome shotgun (WGS) entry which is preliminary data.</text>
</comment>
<dbReference type="AlphaFoldDB" id="A0A9W8U229"/>
<protein>
    <submittedName>
        <fullName evidence="1">Uncharacterized protein</fullName>
    </submittedName>
</protein>
<evidence type="ECO:0000313" key="1">
    <source>
        <dbReference type="EMBL" id="KAJ3749307.1"/>
    </source>
</evidence>
<proteinExistence type="predicted"/>
<evidence type="ECO:0000313" key="2">
    <source>
        <dbReference type="Proteomes" id="UP001142393"/>
    </source>
</evidence>
<name>A0A9W8U229_9AGAR</name>
<dbReference type="Proteomes" id="UP001142393">
    <property type="component" value="Unassembled WGS sequence"/>
</dbReference>
<organism evidence="1 2">
    <name type="scientific">Lentinula detonsa</name>
    <dbReference type="NCBI Taxonomy" id="2804962"/>
    <lineage>
        <taxon>Eukaryota</taxon>
        <taxon>Fungi</taxon>
        <taxon>Dikarya</taxon>
        <taxon>Basidiomycota</taxon>
        <taxon>Agaricomycotina</taxon>
        <taxon>Agaricomycetes</taxon>
        <taxon>Agaricomycetidae</taxon>
        <taxon>Agaricales</taxon>
        <taxon>Marasmiineae</taxon>
        <taxon>Omphalotaceae</taxon>
        <taxon>Lentinula</taxon>
    </lineage>
</organism>
<keyword evidence="2" id="KW-1185">Reference proteome</keyword>
<accession>A0A9W8U229</accession>
<dbReference type="EMBL" id="JANVFU010000002">
    <property type="protein sequence ID" value="KAJ3749307.1"/>
    <property type="molecule type" value="Genomic_DNA"/>
</dbReference>
<reference evidence="1 2" key="1">
    <citation type="journal article" date="2023" name="Proc. Natl. Acad. Sci. U.S.A.">
        <title>A global phylogenomic analysis of the shiitake genus Lentinula.</title>
        <authorList>
            <person name="Sierra-Patev S."/>
            <person name="Min B."/>
            <person name="Naranjo-Ortiz M."/>
            <person name="Looney B."/>
            <person name="Konkel Z."/>
            <person name="Slot J.C."/>
            <person name="Sakamoto Y."/>
            <person name="Steenwyk J.L."/>
            <person name="Rokas A."/>
            <person name="Carro J."/>
            <person name="Camarero S."/>
            <person name="Ferreira P."/>
            <person name="Molpeceres G."/>
            <person name="Ruiz-Duenas F.J."/>
            <person name="Serrano A."/>
            <person name="Henrissat B."/>
            <person name="Drula E."/>
            <person name="Hughes K.W."/>
            <person name="Mata J.L."/>
            <person name="Ishikawa N.K."/>
            <person name="Vargas-Isla R."/>
            <person name="Ushijima S."/>
            <person name="Smith C.A."/>
            <person name="Donoghue J."/>
            <person name="Ahrendt S."/>
            <person name="Andreopoulos W."/>
            <person name="He G."/>
            <person name="LaButti K."/>
            <person name="Lipzen A."/>
            <person name="Ng V."/>
            <person name="Riley R."/>
            <person name="Sandor L."/>
            <person name="Barry K."/>
            <person name="Martinez A.T."/>
            <person name="Xiao Y."/>
            <person name="Gibbons J.G."/>
            <person name="Terashima K."/>
            <person name="Grigoriev I.V."/>
            <person name="Hibbett D."/>
        </authorList>
    </citation>
    <scope>NUCLEOTIDE SEQUENCE [LARGE SCALE GENOMIC DNA]</scope>
    <source>
        <strain evidence="1 2">TFB7810</strain>
    </source>
</reference>